<dbReference type="AlphaFoldDB" id="A0A132BSX1"/>
<feature type="domain" description="N-acetyltransferase" evidence="1">
    <location>
        <begin position="21"/>
        <end position="151"/>
    </location>
</feature>
<evidence type="ECO:0000313" key="2">
    <source>
        <dbReference type="EMBL" id="KUP91471.1"/>
    </source>
</evidence>
<dbReference type="InterPro" id="IPR016181">
    <property type="entry name" value="Acyl_CoA_acyltransferase"/>
</dbReference>
<dbReference type="Proteomes" id="UP000068382">
    <property type="component" value="Unassembled WGS sequence"/>
</dbReference>
<evidence type="ECO:0000313" key="3">
    <source>
        <dbReference type="Proteomes" id="UP000068382"/>
    </source>
</evidence>
<dbReference type="SUPFAM" id="SSF55729">
    <property type="entry name" value="Acyl-CoA N-acyltransferases (Nat)"/>
    <property type="match status" value="1"/>
</dbReference>
<protein>
    <submittedName>
        <fullName evidence="2">Acetyltransferase (GNAT) family protein</fullName>
    </submittedName>
</protein>
<keyword evidence="2" id="KW-0808">Transferase</keyword>
<gene>
    <name evidence="2" type="ORF">TRIHO_36340</name>
</gene>
<dbReference type="EMBL" id="LPUY01000095">
    <property type="protein sequence ID" value="KUP91471.1"/>
    <property type="molecule type" value="Genomic_DNA"/>
</dbReference>
<comment type="caution">
    <text evidence="2">The sequence shown here is derived from an EMBL/GenBank/DDBJ whole genome shotgun (WGS) entry which is preliminary data.</text>
</comment>
<dbReference type="PROSITE" id="PS51186">
    <property type="entry name" value="GNAT"/>
    <property type="match status" value="1"/>
</dbReference>
<evidence type="ECO:0000259" key="1">
    <source>
        <dbReference type="PROSITE" id="PS51186"/>
    </source>
</evidence>
<proteinExistence type="predicted"/>
<reference evidence="2 3" key="1">
    <citation type="submission" date="2015-12" db="EMBL/GenBank/DDBJ databases">
        <title>Genome sequence of the marine Rhodobacteraceae strain O3.65, Candidatus Tritonibacter horizontis.</title>
        <authorList>
            <person name="Poehlein A."/>
            <person name="Giebel H.A."/>
            <person name="Voget S."/>
            <person name="Brinkhoff T."/>
        </authorList>
    </citation>
    <scope>NUCLEOTIDE SEQUENCE [LARGE SCALE GENOMIC DNA]</scope>
    <source>
        <strain evidence="2 3">O3.65</strain>
    </source>
</reference>
<dbReference type="RefSeq" id="WP_068247221.1">
    <property type="nucleotide sequence ID" value="NZ_LPUY01000095.1"/>
</dbReference>
<keyword evidence="3" id="KW-1185">Reference proteome</keyword>
<dbReference type="Gene3D" id="3.40.630.30">
    <property type="match status" value="1"/>
</dbReference>
<dbReference type="OrthoDB" id="4016818at2"/>
<dbReference type="InterPro" id="IPR000182">
    <property type="entry name" value="GNAT_dom"/>
</dbReference>
<name>A0A132BSX1_9RHOB</name>
<dbReference type="Pfam" id="PF00583">
    <property type="entry name" value="Acetyltransf_1"/>
    <property type="match status" value="1"/>
</dbReference>
<dbReference type="PATRIC" id="fig|1768241.3.peg.3792"/>
<dbReference type="GO" id="GO:0016747">
    <property type="term" value="F:acyltransferase activity, transferring groups other than amino-acyl groups"/>
    <property type="evidence" value="ECO:0007669"/>
    <property type="project" value="InterPro"/>
</dbReference>
<organism evidence="2 3">
    <name type="scientific">Tritonibacter horizontis</name>
    <dbReference type="NCBI Taxonomy" id="1768241"/>
    <lineage>
        <taxon>Bacteria</taxon>
        <taxon>Pseudomonadati</taxon>
        <taxon>Pseudomonadota</taxon>
        <taxon>Alphaproteobacteria</taxon>
        <taxon>Rhodobacterales</taxon>
        <taxon>Paracoccaceae</taxon>
        <taxon>Tritonibacter</taxon>
    </lineage>
</organism>
<accession>A0A132BSX1</accession>
<sequence length="151" mass="15838">MPDMLVPLYRLPSQGALPEGVTLRPALPFEAHEVLAFVAAHFGQKWVDECTVALAARPARLLIATEGTHLLGFACYDVTFRGFFGPTGVAPEARGKGLGKALLLAALHRLRDDGFAYGIIGGAGPVAFYQETCGATPIPDSDPGAYSGALV</sequence>